<dbReference type="STRING" id="1081102.A0A162MU68"/>
<comment type="caution">
    <text evidence="2">The sequence shown here is derived from an EMBL/GenBank/DDBJ whole genome shotgun (WGS) entry which is preliminary data.</text>
</comment>
<evidence type="ECO:0000313" key="2">
    <source>
        <dbReference type="EMBL" id="OAA67020.1"/>
    </source>
</evidence>
<feature type="compositionally biased region" description="Polar residues" evidence="1">
    <location>
        <begin position="94"/>
        <end position="104"/>
    </location>
</feature>
<dbReference type="AlphaFoldDB" id="A0A162MU68"/>
<feature type="compositionally biased region" description="Polar residues" evidence="1">
    <location>
        <begin position="269"/>
        <end position="278"/>
    </location>
</feature>
<feature type="compositionally biased region" description="Low complexity" evidence="1">
    <location>
        <begin position="141"/>
        <end position="150"/>
    </location>
</feature>
<feature type="region of interest" description="Disordered" evidence="1">
    <location>
        <begin position="409"/>
        <end position="580"/>
    </location>
</feature>
<dbReference type="Proteomes" id="UP000076874">
    <property type="component" value="Unassembled WGS sequence"/>
</dbReference>
<feature type="compositionally biased region" description="Low complexity" evidence="1">
    <location>
        <begin position="508"/>
        <end position="535"/>
    </location>
</feature>
<feature type="compositionally biased region" description="Low complexity" evidence="1">
    <location>
        <begin position="71"/>
        <end position="86"/>
    </location>
</feature>
<organism evidence="2 3">
    <name type="scientific">Niveomyces insectorum RCEF 264</name>
    <dbReference type="NCBI Taxonomy" id="1081102"/>
    <lineage>
        <taxon>Eukaryota</taxon>
        <taxon>Fungi</taxon>
        <taxon>Dikarya</taxon>
        <taxon>Ascomycota</taxon>
        <taxon>Pezizomycotina</taxon>
        <taxon>Sordariomycetes</taxon>
        <taxon>Hypocreomycetidae</taxon>
        <taxon>Hypocreales</taxon>
        <taxon>Cordycipitaceae</taxon>
        <taxon>Niveomyces</taxon>
    </lineage>
</organism>
<sequence length="775" mass="81051">MDAMYINSKPHLLLSDDSARHGTQSEGRPPPTSRQRAASDVGFNSGSATAAAAAAESALHRRHPRPHHHLLASTSSTAPTTSTPFASNPPHPSVSFTAITSHSPRFSLPAQAPAPPHSAPGSSFLLPPRPEAHRHIAGNQNSNSNSSSNHNSKRKRNHNTNDKENASGFAAPHTAFLPLFFGPRNDTTPETSLVGARGKSIPLDDTIAAHRTSALRELNNTFPSPVFRHRHTKSAGATNTTYSQPVIVRTYSGPSASASPSTSAHYRPSGSTNRTGSRASGVRRTPLPAGGPTPSSVGNNFAANSRRKHAHAPGAGWGITESILGMARSKAKKGSLIPWSWATGTETPPPQKEAKLPPIEAFSFKGFMADLQATTDIRTDLDRIAEICARSRYSLSDQYDAHVAPHGSGANFVTSGGQPASRGKGWRKGSVGTGGPTLQAVPSDDDESSARGHRRRRGGIGGGRRRSAAYGTLETIMSSSRSSEEDKSKKKSAADIAEAVRGRAARKAASTTDNDAATADAKPTEGPSKPGSGSSPRRKSDPKRAATPPEDNISKDASEAVAVSSTSKHPRQSTRRQKPTAFAHAVIDSNRHQQGQTSAAETGTPPTASAALAFSTVPALLSEPALPQTSDGLLELHTAPGIPTPLGRSGGPTIPRSFAVNAASHSTRASGRTNPAVHVVGVDDDADEGLVPSSLPDDQAAAGFLSGLSNWIPWMVNSNGPDAGYYIDPSNHGQPAQLQRAASSGPSHAEGSLRELLKTVEASKQNKGKAVERED</sequence>
<feature type="region of interest" description="Disordered" evidence="1">
    <location>
        <begin position="728"/>
        <end position="752"/>
    </location>
</feature>
<name>A0A162MU68_9HYPO</name>
<reference evidence="2 3" key="1">
    <citation type="journal article" date="2016" name="Genome Biol. Evol.">
        <title>Divergent and convergent evolution of fungal pathogenicity.</title>
        <authorList>
            <person name="Shang Y."/>
            <person name="Xiao G."/>
            <person name="Zheng P."/>
            <person name="Cen K."/>
            <person name="Zhan S."/>
            <person name="Wang C."/>
        </authorList>
    </citation>
    <scope>NUCLEOTIDE SEQUENCE [LARGE SCALE GENOMIC DNA]</scope>
    <source>
        <strain evidence="2 3">RCEF 264</strain>
    </source>
</reference>
<gene>
    <name evidence="2" type="ORF">SPI_01596</name>
</gene>
<feature type="compositionally biased region" description="Polar residues" evidence="1">
    <location>
        <begin position="731"/>
        <end position="746"/>
    </location>
</feature>
<dbReference type="EMBL" id="AZHD01000002">
    <property type="protein sequence ID" value="OAA67020.1"/>
    <property type="molecule type" value="Genomic_DNA"/>
</dbReference>
<accession>A0A162MU68</accession>
<feature type="compositionally biased region" description="Low complexity" evidence="1">
    <location>
        <begin position="45"/>
        <end position="57"/>
    </location>
</feature>
<feature type="compositionally biased region" description="Basic residues" evidence="1">
    <location>
        <begin position="568"/>
        <end position="578"/>
    </location>
</feature>
<dbReference type="OrthoDB" id="5339332at2759"/>
<proteinExistence type="predicted"/>
<feature type="compositionally biased region" description="Low complexity" evidence="1">
    <location>
        <begin position="252"/>
        <end position="264"/>
    </location>
</feature>
<feature type="compositionally biased region" description="Basic residues" evidence="1">
    <location>
        <begin position="451"/>
        <end position="467"/>
    </location>
</feature>
<evidence type="ECO:0000313" key="3">
    <source>
        <dbReference type="Proteomes" id="UP000076874"/>
    </source>
</evidence>
<feature type="region of interest" description="Disordered" evidence="1">
    <location>
        <begin position="1"/>
        <end position="168"/>
    </location>
</feature>
<protein>
    <submittedName>
        <fullName evidence="2">Uncharacterized protein</fullName>
    </submittedName>
</protein>
<keyword evidence="3" id="KW-1185">Reference proteome</keyword>
<feature type="compositionally biased region" description="Basic residues" evidence="1">
    <location>
        <begin position="60"/>
        <end position="70"/>
    </location>
</feature>
<evidence type="ECO:0000256" key="1">
    <source>
        <dbReference type="SAM" id="MobiDB-lite"/>
    </source>
</evidence>
<feature type="region of interest" description="Disordered" evidence="1">
    <location>
        <begin position="251"/>
        <end position="301"/>
    </location>
</feature>